<dbReference type="Proteomes" id="UP001433268">
    <property type="component" value="Unassembled WGS sequence"/>
</dbReference>
<evidence type="ECO:0000256" key="1">
    <source>
        <dbReference type="ARBA" id="ARBA00022737"/>
    </source>
</evidence>
<dbReference type="Pfam" id="PF24883">
    <property type="entry name" value="NPHP3_N"/>
    <property type="match status" value="1"/>
</dbReference>
<protein>
    <recommendedName>
        <fullName evidence="6">NACHT domain-containing protein</fullName>
    </recommendedName>
</protein>
<evidence type="ECO:0008006" key="6">
    <source>
        <dbReference type="Google" id="ProtNLM"/>
    </source>
</evidence>
<keyword evidence="1" id="KW-0677">Repeat</keyword>
<evidence type="ECO:0000313" key="4">
    <source>
        <dbReference type="EMBL" id="KAK8075374.1"/>
    </source>
</evidence>
<feature type="non-terminal residue" evidence="4">
    <location>
        <position position="695"/>
    </location>
</feature>
<dbReference type="InterPro" id="IPR056884">
    <property type="entry name" value="NPHP3-like_N"/>
</dbReference>
<feature type="domain" description="Nephrocystin 3-like N-terminal" evidence="2">
    <location>
        <begin position="251"/>
        <end position="434"/>
    </location>
</feature>
<feature type="domain" description="DUF7791" evidence="3">
    <location>
        <begin position="568"/>
        <end position="656"/>
    </location>
</feature>
<dbReference type="PANTHER" id="PTHR10039:SF5">
    <property type="entry name" value="NACHT DOMAIN-CONTAINING PROTEIN"/>
    <property type="match status" value="1"/>
</dbReference>
<keyword evidence="5" id="KW-1185">Reference proteome</keyword>
<proteinExistence type="predicted"/>
<organism evidence="4 5">
    <name type="scientific">Apiospora hydei</name>
    <dbReference type="NCBI Taxonomy" id="1337664"/>
    <lineage>
        <taxon>Eukaryota</taxon>
        <taxon>Fungi</taxon>
        <taxon>Dikarya</taxon>
        <taxon>Ascomycota</taxon>
        <taxon>Pezizomycotina</taxon>
        <taxon>Sordariomycetes</taxon>
        <taxon>Xylariomycetidae</taxon>
        <taxon>Amphisphaeriales</taxon>
        <taxon>Apiosporaceae</taxon>
        <taxon>Apiospora</taxon>
    </lineage>
</organism>
<dbReference type="Pfam" id="PF25053">
    <property type="entry name" value="DUF7791"/>
    <property type="match status" value="1"/>
</dbReference>
<evidence type="ECO:0000259" key="2">
    <source>
        <dbReference type="Pfam" id="PF24883"/>
    </source>
</evidence>
<sequence>MDPVFVIGVVSAALTFVDTTAKALKIAWTIYNSVEGSTEETELQSKLSQYTGDATQRLIPAPSQPALTDEDKALVRLAQDCNKLSNAMATELSKLKPKRRKSKIQSGFAALKTLSSKSKIEDLEKQCSLCHDQLHLQISCLASQNLKLLIAKSDEDGAKLTQLDDSIGQLKQALQGTRSTEVHSIGHQALEQLRQILTVGQDALGEVVHDRILRGVKSGFDNIHHRYETIDNPYGDTFEWIFDLNVPSPEAAKFTHWLSSGDGIFHIFGKLVSRKSTLMKRLYNHPQTRVELQKWTRAKGDKRLVMASFFFYALGSDPRQTSLIGLLRTLLYHILSENAALAKIVFPSQWTRALSQSRVNSTYEILDDDIKAAYELLANQSSGDITSDYCFCFFIDGLDEYQVTTSVDRRQLVRHLTSLSDSASCNFKICVSSRIENPFMDMFSDNSRFYLHLLTKTDMKEYVEGNLDSAGSTTECQRLASAITQKAECVFLWVVLVTQEIRKLSDDGARFSRLLNEIESLPSHMTELFQRTLGTLTPNDRVQFNHLVLILCFLECLPIVDGENLWIDLHDFYFLEDYESYKTFAEDDQSPEWQTGYTQEKQTRARKQLRAISKGLVDTRGKKPNDPYPDIHLSFIHRSVRDYLKQEDVWIALQDMQFSELEALSQLKLASLKQHWRDAVQDAMPKNAHEPSAGK</sequence>
<dbReference type="RefSeq" id="XP_066666314.1">
    <property type="nucleotide sequence ID" value="XM_066814352.1"/>
</dbReference>
<dbReference type="PANTHER" id="PTHR10039">
    <property type="entry name" value="AMELOGENIN"/>
    <property type="match status" value="1"/>
</dbReference>
<gene>
    <name evidence="4" type="ORF">PG997_010037</name>
</gene>
<reference evidence="4 5" key="1">
    <citation type="submission" date="2023-01" db="EMBL/GenBank/DDBJ databases">
        <title>Analysis of 21 Apiospora genomes using comparative genomics revels a genus with tremendous synthesis potential of carbohydrate active enzymes and secondary metabolites.</title>
        <authorList>
            <person name="Sorensen T."/>
        </authorList>
    </citation>
    <scope>NUCLEOTIDE SEQUENCE [LARGE SCALE GENOMIC DNA]</scope>
    <source>
        <strain evidence="4 5">CBS 114990</strain>
    </source>
</reference>
<dbReference type="InterPro" id="IPR056693">
    <property type="entry name" value="DUF7791"/>
</dbReference>
<accession>A0ABR1VVW1</accession>
<name>A0ABR1VVW1_9PEZI</name>
<comment type="caution">
    <text evidence="4">The sequence shown here is derived from an EMBL/GenBank/DDBJ whole genome shotgun (WGS) entry which is preliminary data.</text>
</comment>
<evidence type="ECO:0000313" key="5">
    <source>
        <dbReference type="Proteomes" id="UP001433268"/>
    </source>
</evidence>
<evidence type="ECO:0000259" key="3">
    <source>
        <dbReference type="Pfam" id="PF25053"/>
    </source>
</evidence>
<dbReference type="GeneID" id="92047412"/>
<dbReference type="EMBL" id="JAQQWN010000007">
    <property type="protein sequence ID" value="KAK8075374.1"/>
    <property type="molecule type" value="Genomic_DNA"/>
</dbReference>